<comment type="similarity">
    <text evidence="2">Belongs to the VPS25 family.</text>
</comment>
<dbReference type="InterPro" id="IPR036388">
    <property type="entry name" value="WH-like_DNA-bd_sf"/>
</dbReference>
<evidence type="ECO:0000256" key="3">
    <source>
        <dbReference type="ARBA" id="ARBA00017934"/>
    </source>
</evidence>
<dbReference type="GO" id="GO:0042803">
    <property type="term" value="F:protein homodimerization activity"/>
    <property type="evidence" value="ECO:0007669"/>
    <property type="project" value="TreeGrafter"/>
</dbReference>
<dbReference type="Gene3D" id="1.10.10.570">
    <property type="entry name" value="Winged helix' DNA-binding domain. Chain C. Domain 1"/>
    <property type="match status" value="1"/>
</dbReference>
<dbReference type="InterPro" id="IPR008570">
    <property type="entry name" value="ESCRT-II_cplx_Vps25-sub"/>
</dbReference>
<evidence type="ECO:0000313" key="9">
    <source>
        <dbReference type="Proteomes" id="UP000317257"/>
    </source>
</evidence>
<dbReference type="GO" id="GO:0005198">
    <property type="term" value="F:structural molecule activity"/>
    <property type="evidence" value="ECO:0007669"/>
    <property type="project" value="TreeGrafter"/>
</dbReference>
<dbReference type="FunFam" id="1.10.10.570:FF:000003">
    <property type="entry name" value="Vacuolar protein-sorting-associated protein 25"/>
    <property type="match status" value="1"/>
</dbReference>
<dbReference type="GO" id="GO:0000814">
    <property type="term" value="C:ESCRT II complex"/>
    <property type="evidence" value="ECO:0007669"/>
    <property type="project" value="InterPro"/>
</dbReference>
<dbReference type="PANTHER" id="PTHR13149">
    <property type="entry name" value="VACUOLAR PROTEIN SORTING-ASSOCIATED PROTEIN VPS25"/>
    <property type="match status" value="1"/>
</dbReference>
<reference evidence="9" key="1">
    <citation type="submission" date="2018-12" db="EMBL/GenBank/DDBJ databases">
        <title>The complete genome of Metarhizium rileyi, a key fungal pathogen of Lepidoptera.</title>
        <authorList>
            <person name="Binneck E."/>
            <person name="Lastra C.C.L."/>
            <person name="Sosa-Gomez D.R."/>
        </authorList>
    </citation>
    <scope>NUCLEOTIDE SEQUENCE [LARGE SCALE GENOMIC DNA]</scope>
    <source>
        <strain evidence="9">Cep018-CH2</strain>
    </source>
</reference>
<dbReference type="InterPro" id="IPR036390">
    <property type="entry name" value="WH_DNA-bd_sf"/>
</dbReference>
<protein>
    <recommendedName>
        <fullName evidence="3">Vacuolar protein-sorting-associated protein 25</fullName>
    </recommendedName>
    <alternativeName>
        <fullName evidence="7">ESCRT-II complex subunit VPS25</fullName>
    </alternativeName>
</protein>
<dbReference type="Pfam" id="PF05871">
    <property type="entry name" value="ESCRT-II"/>
    <property type="match status" value="1"/>
</dbReference>
<dbReference type="SUPFAM" id="SSF46785">
    <property type="entry name" value="Winged helix' DNA-binding domain"/>
    <property type="match status" value="2"/>
</dbReference>
<dbReference type="Gene3D" id="1.10.10.10">
    <property type="entry name" value="Winged helix-like DNA-binding domain superfamily/Winged helix DNA-binding domain"/>
    <property type="match status" value="1"/>
</dbReference>
<proteinExistence type="inferred from homology"/>
<dbReference type="AlphaFoldDB" id="A0A5C6GMQ2"/>
<evidence type="ECO:0000256" key="2">
    <source>
        <dbReference type="ARBA" id="ARBA00009674"/>
    </source>
</evidence>
<keyword evidence="4" id="KW-0813">Transport</keyword>
<organism evidence="8 9">
    <name type="scientific">Metarhizium rileyi (strain RCEF 4871)</name>
    <name type="common">Nomuraea rileyi</name>
    <dbReference type="NCBI Taxonomy" id="1649241"/>
    <lineage>
        <taxon>Eukaryota</taxon>
        <taxon>Fungi</taxon>
        <taxon>Dikarya</taxon>
        <taxon>Ascomycota</taxon>
        <taxon>Pezizomycotina</taxon>
        <taxon>Sordariomycetes</taxon>
        <taxon>Hypocreomycetidae</taxon>
        <taxon>Hypocreales</taxon>
        <taxon>Clavicipitaceae</taxon>
        <taxon>Metarhizium</taxon>
    </lineage>
</organism>
<dbReference type="GO" id="GO:0043328">
    <property type="term" value="P:protein transport to vacuole involved in ubiquitin-dependent protein catabolic process via the multivesicular body sorting pathway"/>
    <property type="evidence" value="ECO:0007669"/>
    <property type="project" value="TreeGrafter"/>
</dbReference>
<keyword evidence="6" id="KW-0653">Protein transport</keyword>
<evidence type="ECO:0000256" key="7">
    <source>
        <dbReference type="ARBA" id="ARBA00030094"/>
    </source>
</evidence>
<comment type="caution">
    <text evidence="8">The sequence shown here is derived from an EMBL/GenBank/DDBJ whole genome shotgun (WGS) entry which is preliminary data.</text>
</comment>
<evidence type="ECO:0000256" key="5">
    <source>
        <dbReference type="ARBA" id="ARBA00022490"/>
    </source>
</evidence>
<comment type="subcellular location">
    <subcellularLocation>
        <location evidence="1">Cytoplasm</location>
    </subcellularLocation>
</comment>
<gene>
    <name evidence="8" type="ORF">ED733_008384</name>
</gene>
<dbReference type="Proteomes" id="UP000317257">
    <property type="component" value="Unassembled WGS sequence"/>
</dbReference>
<evidence type="ECO:0000256" key="1">
    <source>
        <dbReference type="ARBA" id="ARBA00004496"/>
    </source>
</evidence>
<evidence type="ECO:0000256" key="4">
    <source>
        <dbReference type="ARBA" id="ARBA00022448"/>
    </source>
</evidence>
<dbReference type="EMBL" id="SBHS01000003">
    <property type="protein sequence ID" value="TWU77706.1"/>
    <property type="molecule type" value="Genomic_DNA"/>
</dbReference>
<keyword evidence="5" id="KW-0963">Cytoplasm</keyword>
<evidence type="ECO:0000313" key="8">
    <source>
        <dbReference type="EMBL" id="TWU77706.1"/>
    </source>
</evidence>
<dbReference type="GO" id="GO:0016236">
    <property type="term" value="P:macroautophagy"/>
    <property type="evidence" value="ECO:0007669"/>
    <property type="project" value="UniProtKB-ARBA"/>
</dbReference>
<dbReference type="FunFam" id="1.10.10.10:FF:000141">
    <property type="entry name" value="vacuolar protein-sorting-associated protein 25"/>
    <property type="match status" value="1"/>
</dbReference>
<accession>A0A5C6GMQ2</accession>
<sequence>MTSAAPSQSPDLSSSFRFPPEYHFPAFYTPQPNLTTHHAQLTKWSSLILSYARHHRLFKLSLSSASESDLFSNRRINRRLGLADIRQVIDFMRKDGRAEYAGGDKNRDGGDVVYVYWKKPEEWAALVEAYVEDTAQKGSVLTIYELTDGEGTRGTDLHAIDNEVLLKALNVLVKRGKAQIFGSEDSLGVKFF</sequence>
<evidence type="ECO:0000256" key="6">
    <source>
        <dbReference type="ARBA" id="ARBA00022927"/>
    </source>
</evidence>
<dbReference type="InterPro" id="IPR014041">
    <property type="entry name" value="ESCRT-II_cplx_Vps25-sub_N"/>
</dbReference>
<dbReference type="PANTHER" id="PTHR13149:SF0">
    <property type="entry name" value="VACUOLAR PROTEIN-SORTING-ASSOCIATED PROTEIN 25"/>
    <property type="match status" value="1"/>
</dbReference>
<name>A0A5C6GMQ2_METRR</name>